<sequence>MSFFKGTSVYLVSNLLNAVIPFLLLPILTRYLSPAEYGQIAMFQTLLAGIGTFIGLNAVGAANRKFYDSDMDETVLRQFNGSCIQILIGSSTLAFIGIFLFQNKVSEFLAIPTSWVLAAVIISVFSFITTMRLGQWQIRSQAKWFGLLQVSSSLVNMLLSLLFVIVLTQGAQGRIDAQVITAIVGAIIALIWLYKDKLLQFNIWKPQQIKEALSFGIPLIPHHIGFFLITAVDRFVINQKLGLSDAGIYMVAVQLSSVMTILFDAINKAYVPWLFERLKRDDHDEKKQIVRYTYLFFITALLIAGFSFLIGPFFISLIVGDKYVEAEKVIGLLCLGQAFGGMYLMVTNYIFFSKKTGVLALVTFSSGFINLIILYYFINIYGIKGAALAFVISKFIQFSLTWLLSNRIFNMPWLLKN</sequence>
<protein>
    <submittedName>
        <fullName evidence="7">Oligosaccharide flippase family protein</fullName>
    </submittedName>
</protein>
<name>A0ABU6L980_9GAMM</name>
<evidence type="ECO:0000256" key="5">
    <source>
        <dbReference type="ARBA" id="ARBA00023136"/>
    </source>
</evidence>
<evidence type="ECO:0000313" key="7">
    <source>
        <dbReference type="EMBL" id="MEC6831853.1"/>
    </source>
</evidence>
<reference evidence="7 8" key="1">
    <citation type="submission" date="2024-01" db="EMBL/GenBank/DDBJ databases">
        <title>Active colonisers of the gastrointestinal tract of Atlantic salmon farmed in a warm water region.</title>
        <authorList>
            <person name="Bowman J.P."/>
        </authorList>
    </citation>
    <scope>NUCLEOTIDE SEQUENCE [LARGE SCALE GENOMIC DNA]</scope>
    <source>
        <strain evidence="7 8">S3MW1</strain>
    </source>
</reference>
<feature type="transmembrane region" description="Helical" evidence="6">
    <location>
        <begin position="292"/>
        <end position="318"/>
    </location>
</feature>
<organism evidence="7 8">
    <name type="scientific">Photobacterium toruni</name>
    <dbReference type="NCBI Taxonomy" id="1935446"/>
    <lineage>
        <taxon>Bacteria</taxon>
        <taxon>Pseudomonadati</taxon>
        <taxon>Pseudomonadota</taxon>
        <taxon>Gammaproteobacteria</taxon>
        <taxon>Vibrionales</taxon>
        <taxon>Vibrionaceae</taxon>
        <taxon>Photobacterium</taxon>
    </lineage>
</organism>
<dbReference type="PANTHER" id="PTHR30250">
    <property type="entry name" value="PST FAMILY PREDICTED COLANIC ACID TRANSPORTER"/>
    <property type="match status" value="1"/>
</dbReference>
<feature type="transmembrane region" description="Helical" evidence="6">
    <location>
        <begin position="7"/>
        <end position="28"/>
    </location>
</feature>
<evidence type="ECO:0000256" key="1">
    <source>
        <dbReference type="ARBA" id="ARBA00004651"/>
    </source>
</evidence>
<feature type="transmembrane region" description="Helical" evidence="6">
    <location>
        <begin position="40"/>
        <end position="62"/>
    </location>
</feature>
<evidence type="ECO:0000313" key="8">
    <source>
        <dbReference type="Proteomes" id="UP001306119"/>
    </source>
</evidence>
<gene>
    <name evidence="7" type="ORF">VXS06_08775</name>
</gene>
<keyword evidence="3 6" id="KW-0812">Transmembrane</keyword>
<dbReference type="Proteomes" id="UP001306119">
    <property type="component" value="Unassembled WGS sequence"/>
</dbReference>
<accession>A0ABU6L980</accession>
<feature type="transmembrane region" description="Helical" evidence="6">
    <location>
        <begin position="215"/>
        <end position="236"/>
    </location>
</feature>
<evidence type="ECO:0000256" key="6">
    <source>
        <dbReference type="SAM" id="Phobius"/>
    </source>
</evidence>
<dbReference type="RefSeq" id="WP_327774695.1">
    <property type="nucleotide sequence ID" value="NZ_JAYXUG010000005.1"/>
</dbReference>
<dbReference type="InterPro" id="IPR050833">
    <property type="entry name" value="Poly_Biosynth_Transport"/>
</dbReference>
<evidence type="ECO:0000256" key="3">
    <source>
        <dbReference type="ARBA" id="ARBA00022692"/>
    </source>
</evidence>
<feature type="transmembrane region" description="Helical" evidence="6">
    <location>
        <begin position="358"/>
        <end position="378"/>
    </location>
</feature>
<dbReference type="Pfam" id="PF01943">
    <property type="entry name" value="Polysacc_synt"/>
    <property type="match status" value="1"/>
</dbReference>
<keyword evidence="5 6" id="KW-0472">Membrane</keyword>
<dbReference type="InterPro" id="IPR002797">
    <property type="entry name" value="Polysacc_synth"/>
</dbReference>
<keyword evidence="8" id="KW-1185">Reference proteome</keyword>
<proteinExistence type="predicted"/>
<feature type="transmembrane region" description="Helical" evidence="6">
    <location>
        <begin position="384"/>
        <end position="404"/>
    </location>
</feature>
<comment type="subcellular location">
    <subcellularLocation>
        <location evidence="1">Cell membrane</location>
        <topology evidence="1">Multi-pass membrane protein</topology>
    </subcellularLocation>
</comment>
<feature type="transmembrane region" description="Helical" evidence="6">
    <location>
        <begin position="145"/>
        <end position="169"/>
    </location>
</feature>
<keyword evidence="2" id="KW-1003">Cell membrane</keyword>
<dbReference type="EMBL" id="JAYXUG010000005">
    <property type="protein sequence ID" value="MEC6831853.1"/>
    <property type="molecule type" value="Genomic_DNA"/>
</dbReference>
<comment type="caution">
    <text evidence="7">The sequence shown here is derived from an EMBL/GenBank/DDBJ whole genome shotgun (WGS) entry which is preliminary data.</text>
</comment>
<feature type="transmembrane region" description="Helical" evidence="6">
    <location>
        <begin position="113"/>
        <end position="133"/>
    </location>
</feature>
<feature type="transmembrane region" description="Helical" evidence="6">
    <location>
        <begin position="83"/>
        <end position="101"/>
    </location>
</feature>
<feature type="transmembrane region" description="Helical" evidence="6">
    <location>
        <begin position="330"/>
        <end position="351"/>
    </location>
</feature>
<dbReference type="PANTHER" id="PTHR30250:SF11">
    <property type="entry name" value="O-ANTIGEN TRANSPORTER-RELATED"/>
    <property type="match status" value="1"/>
</dbReference>
<keyword evidence="4 6" id="KW-1133">Transmembrane helix</keyword>
<feature type="transmembrane region" description="Helical" evidence="6">
    <location>
        <begin position="175"/>
        <end position="194"/>
    </location>
</feature>
<feature type="transmembrane region" description="Helical" evidence="6">
    <location>
        <begin position="248"/>
        <end position="271"/>
    </location>
</feature>
<evidence type="ECO:0000256" key="2">
    <source>
        <dbReference type="ARBA" id="ARBA00022475"/>
    </source>
</evidence>
<evidence type="ECO:0000256" key="4">
    <source>
        <dbReference type="ARBA" id="ARBA00022989"/>
    </source>
</evidence>